<keyword evidence="1" id="KW-0472">Membrane</keyword>
<dbReference type="AlphaFoldDB" id="A0A317U4N1"/>
<dbReference type="RefSeq" id="WP_110142644.1">
    <property type="nucleotide sequence ID" value="NZ_QHJG01000015.1"/>
</dbReference>
<accession>A0A317U4N1</accession>
<name>A0A317U4N1_9GAMM</name>
<evidence type="ECO:0000313" key="3">
    <source>
        <dbReference type="EMBL" id="RUR21596.1"/>
    </source>
</evidence>
<organism evidence="2 4">
    <name type="scientific">Legionella qingyii</name>
    <dbReference type="NCBI Taxonomy" id="2184757"/>
    <lineage>
        <taxon>Bacteria</taxon>
        <taxon>Pseudomonadati</taxon>
        <taxon>Pseudomonadota</taxon>
        <taxon>Gammaproteobacteria</taxon>
        <taxon>Legionellales</taxon>
        <taxon>Legionellaceae</taxon>
        <taxon>Legionella</taxon>
    </lineage>
</organism>
<sequence length="266" mass="30924">MSQTLIQNFRTALIHYLQSPFDVKNKRNLTASAFAIYDHATKRKNSLEPDKFMTSIDDTVRVAVRGIKVHPYLAEVLDSFSRELSWSDLRHKALAFHVLTVTYNWYLKENVIDTKEVVRKKLEMIETTVEQLKVNNNPYATELENALAKLSLLVNQYFKLSPIKQLQEHSKFEKKLQFICSEHQTAIASDVQIKSAFYSFLAAFLSIFNVFGFSLANEYQRKNKFFQEISLIPKNTLSNFRVPFIEVKDTFEEEEEDVSPFSIDIS</sequence>
<dbReference type="Proteomes" id="UP000247152">
    <property type="component" value="Unassembled WGS sequence"/>
</dbReference>
<keyword evidence="1" id="KW-1133">Transmembrane helix</keyword>
<keyword evidence="1" id="KW-0812">Transmembrane</keyword>
<comment type="caution">
    <text evidence="2">The sequence shown here is derived from an EMBL/GenBank/DDBJ whole genome shotgun (WGS) entry which is preliminary data.</text>
</comment>
<feature type="transmembrane region" description="Helical" evidence="1">
    <location>
        <begin position="196"/>
        <end position="216"/>
    </location>
</feature>
<reference evidence="2 4" key="1">
    <citation type="submission" date="2018-05" db="EMBL/GenBank/DDBJ databases">
        <title>Legionella qingyii sp.nov., whole genome shotgun sequence.</title>
        <authorList>
            <person name="Wu H."/>
            <person name="Zhu Q."/>
            <person name="Hu C."/>
        </authorList>
    </citation>
    <scope>NUCLEOTIDE SEQUENCE [LARGE SCALE GENOMIC DNA]</scope>
    <source>
        <strain evidence="2 4">HEB18</strain>
    </source>
</reference>
<dbReference type="EMBL" id="RZGX01000015">
    <property type="protein sequence ID" value="RUR21596.1"/>
    <property type="molecule type" value="Genomic_DNA"/>
</dbReference>
<evidence type="ECO:0000313" key="5">
    <source>
        <dbReference type="Proteomes" id="UP000287374"/>
    </source>
</evidence>
<dbReference type="Proteomes" id="UP000287374">
    <property type="component" value="Unassembled WGS sequence"/>
</dbReference>
<evidence type="ECO:0000313" key="4">
    <source>
        <dbReference type="Proteomes" id="UP000247152"/>
    </source>
</evidence>
<dbReference type="OrthoDB" id="5635763at2"/>
<keyword evidence="5" id="KW-1185">Reference proteome</keyword>
<evidence type="ECO:0000313" key="2">
    <source>
        <dbReference type="EMBL" id="PWY55736.1"/>
    </source>
</evidence>
<reference evidence="3 5" key="2">
    <citation type="submission" date="2018-12" db="EMBL/GenBank/DDBJ databases">
        <title>Legionella sp,whole genome shotgun sequence.</title>
        <authorList>
            <person name="Wu H."/>
        </authorList>
    </citation>
    <scope>NUCLEOTIDE SEQUENCE [LARGE SCALE GENOMIC DNA]</scope>
    <source>
        <strain evidence="3">Km489</strain>
        <strain evidence="5">km489</strain>
    </source>
</reference>
<dbReference type="EMBL" id="QHJG01000015">
    <property type="protein sequence ID" value="PWY55736.1"/>
    <property type="molecule type" value="Genomic_DNA"/>
</dbReference>
<evidence type="ECO:0000256" key="1">
    <source>
        <dbReference type="SAM" id="Phobius"/>
    </source>
</evidence>
<gene>
    <name evidence="2" type="ORF">DGG96_10605</name>
    <name evidence="3" type="ORF">ELY20_11610</name>
</gene>
<proteinExistence type="predicted"/>
<protein>
    <submittedName>
        <fullName evidence="2">Uncharacterized protein</fullName>
    </submittedName>
</protein>